<proteinExistence type="predicted"/>
<dbReference type="GO" id="GO:0005829">
    <property type="term" value="C:cytosol"/>
    <property type="evidence" value="ECO:0007669"/>
    <property type="project" value="TreeGrafter"/>
</dbReference>
<protein>
    <submittedName>
        <fullName evidence="3">NUDIX hydrolase</fullName>
    </submittedName>
</protein>
<dbReference type="SUPFAM" id="SSF55811">
    <property type="entry name" value="Nudix"/>
    <property type="match status" value="1"/>
</dbReference>
<dbReference type="KEGG" id="nano:G5V58_12105"/>
<dbReference type="AlphaFoldDB" id="A0A6G6WDK4"/>
<reference evidence="3 4" key="1">
    <citation type="submission" date="2020-02" db="EMBL/GenBank/DDBJ databases">
        <title>Full genome sequence of Nocardioides sp. R-3366.</title>
        <authorList>
            <person name="Im W.-T."/>
        </authorList>
    </citation>
    <scope>NUCLEOTIDE SEQUENCE [LARGE SCALE GENOMIC DNA]</scope>
    <source>
        <strain evidence="3 4">R-3366</strain>
    </source>
</reference>
<accession>A0A6G6WDK4</accession>
<sequence>MPSQVADVPEEWPVEGTEDLYRSRIPFALRADTVRRPGADDEDPFTRVVLEHPGAVVILAVDDEERVLCLRQYRHPVGRRMLELPAGLLDQEGEDPRAAAVRELREEAGLEATDWTPLTSVYSSPGISSELIHHFVARGLSDVGRGDFEPAHEEADMQTLWVPFADLEAACLDGSVQDAPVLIAVLTARRRGLVSAP</sequence>
<organism evidence="3 4">
    <name type="scientific">Nocardioides anomalus</name>
    <dbReference type="NCBI Taxonomy" id="2712223"/>
    <lineage>
        <taxon>Bacteria</taxon>
        <taxon>Bacillati</taxon>
        <taxon>Actinomycetota</taxon>
        <taxon>Actinomycetes</taxon>
        <taxon>Propionibacteriales</taxon>
        <taxon>Nocardioidaceae</taxon>
        <taxon>Nocardioides</taxon>
    </lineage>
</organism>
<dbReference type="PANTHER" id="PTHR11839">
    <property type="entry name" value="UDP/ADP-SUGAR PYROPHOSPHATASE"/>
    <property type="match status" value="1"/>
</dbReference>
<dbReference type="RefSeq" id="WP_165232878.1">
    <property type="nucleotide sequence ID" value="NZ_CP049257.1"/>
</dbReference>
<keyword evidence="1 3" id="KW-0378">Hydrolase</keyword>
<dbReference type="PANTHER" id="PTHR11839:SF31">
    <property type="entry name" value="ADP-RIBOSE PYROPHOSPHATASE"/>
    <property type="match status" value="1"/>
</dbReference>
<evidence type="ECO:0000259" key="2">
    <source>
        <dbReference type="PROSITE" id="PS51462"/>
    </source>
</evidence>
<dbReference type="Pfam" id="PF00293">
    <property type="entry name" value="NUDIX"/>
    <property type="match status" value="1"/>
</dbReference>
<dbReference type="InterPro" id="IPR015797">
    <property type="entry name" value="NUDIX_hydrolase-like_dom_sf"/>
</dbReference>
<evidence type="ECO:0000313" key="4">
    <source>
        <dbReference type="Proteomes" id="UP000502996"/>
    </source>
</evidence>
<gene>
    <name evidence="3" type="ORF">G5V58_12105</name>
</gene>
<keyword evidence="4" id="KW-1185">Reference proteome</keyword>
<feature type="domain" description="Nudix hydrolase" evidence="2">
    <location>
        <begin position="50"/>
        <end position="184"/>
    </location>
</feature>
<dbReference type="GO" id="GO:0006753">
    <property type="term" value="P:nucleoside phosphate metabolic process"/>
    <property type="evidence" value="ECO:0007669"/>
    <property type="project" value="TreeGrafter"/>
</dbReference>
<evidence type="ECO:0000313" key="3">
    <source>
        <dbReference type="EMBL" id="QIG43408.1"/>
    </source>
</evidence>
<dbReference type="Proteomes" id="UP000502996">
    <property type="component" value="Chromosome"/>
</dbReference>
<evidence type="ECO:0000256" key="1">
    <source>
        <dbReference type="ARBA" id="ARBA00022801"/>
    </source>
</evidence>
<dbReference type="InterPro" id="IPR000086">
    <property type="entry name" value="NUDIX_hydrolase_dom"/>
</dbReference>
<name>A0A6G6WDK4_9ACTN</name>
<dbReference type="GO" id="GO:0016787">
    <property type="term" value="F:hydrolase activity"/>
    <property type="evidence" value="ECO:0007669"/>
    <property type="project" value="UniProtKB-KW"/>
</dbReference>
<dbReference type="EMBL" id="CP049257">
    <property type="protein sequence ID" value="QIG43408.1"/>
    <property type="molecule type" value="Genomic_DNA"/>
</dbReference>
<dbReference type="PROSITE" id="PS51462">
    <property type="entry name" value="NUDIX"/>
    <property type="match status" value="1"/>
</dbReference>
<dbReference type="Gene3D" id="3.90.79.10">
    <property type="entry name" value="Nucleoside Triphosphate Pyrophosphohydrolase"/>
    <property type="match status" value="1"/>
</dbReference>
<dbReference type="GO" id="GO:0019693">
    <property type="term" value="P:ribose phosphate metabolic process"/>
    <property type="evidence" value="ECO:0007669"/>
    <property type="project" value="TreeGrafter"/>
</dbReference>